<dbReference type="PANTHER" id="PTHR11559">
    <property type="entry name" value="CARBOXYLESTERASE"/>
    <property type="match status" value="1"/>
</dbReference>
<keyword evidence="4" id="KW-1185">Reference proteome</keyword>
<dbReference type="Proteomes" id="UP000075886">
    <property type="component" value="Unassembled WGS sequence"/>
</dbReference>
<dbReference type="Gene3D" id="3.40.50.1820">
    <property type="entry name" value="alpha/beta hydrolase"/>
    <property type="match status" value="1"/>
</dbReference>
<proteinExistence type="predicted"/>
<name>A0A182QPF3_9DIPT</name>
<dbReference type="InterPro" id="IPR002018">
    <property type="entry name" value="CarbesteraseB"/>
</dbReference>
<dbReference type="InterPro" id="IPR019819">
    <property type="entry name" value="Carboxylesterase_B_CS"/>
</dbReference>
<accession>A0A182QPF3</accession>
<reference evidence="4" key="1">
    <citation type="submission" date="2014-01" db="EMBL/GenBank/DDBJ databases">
        <title>The Genome Sequence of Anopheles farauti FAR1 (V2).</title>
        <authorList>
            <consortium name="The Broad Institute Genomics Platform"/>
            <person name="Neafsey D.E."/>
            <person name="Besansky N."/>
            <person name="Howell P."/>
            <person name="Walton C."/>
            <person name="Young S.K."/>
            <person name="Zeng Q."/>
            <person name="Gargeya S."/>
            <person name="Fitzgerald M."/>
            <person name="Haas B."/>
            <person name="Abouelleil A."/>
            <person name="Allen A.W."/>
            <person name="Alvarado L."/>
            <person name="Arachchi H.M."/>
            <person name="Berlin A.M."/>
            <person name="Chapman S.B."/>
            <person name="Gainer-Dewar J."/>
            <person name="Goldberg J."/>
            <person name="Griggs A."/>
            <person name="Gujja S."/>
            <person name="Hansen M."/>
            <person name="Howarth C."/>
            <person name="Imamovic A."/>
            <person name="Ireland A."/>
            <person name="Larimer J."/>
            <person name="McCowan C."/>
            <person name="Murphy C."/>
            <person name="Pearson M."/>
            <person name="Poon T.W."/>
            <person name="Priest M."/>
            <person name="Roberts A."/>
            <person name="Saif S."/>
            <person name="Shea T."/>
            <person name="Sisk P."/>
            <person name="Sykes S."/>
            <person name="Wortman J."/>
            <person name="Nusbaum C."/>
            <person name="Birren B."/>
        </authorList>
    </citation>
    <scope>NUCLEOTIDE SEQUENCE [LARGE SCALE GENOMIC DNA]</scope>
    <source>
        <strain evidence="4">FAR1</strain>
    </source>
</reference>
<dbReference type="Pfam" id="PF00135">
    <property type="entry name" value="COesterase"/>
    <property type="match status" value="1"/>
</dbReference>
<evidence type="ECO:0000259" key="2">
    <source>
        <dbReference type="Pfam" id="PF00135"/>
    </source>
</evidence>
<keyword evidence="1" id="KW-0325">Glycoprotein</keyword>
<dbReference type="EnsemblMetazoa" id="AFAF014229-RA">
    <property type="protein sequence ID" value="AFAF014229-PA"/>
    <property type="gene ID" value="AFAF014229"/>
</dbReference>
<dbReference type="EMBL" id="AXCN02002307">
    <property type="status" value="NOT_ANNOTATED_CDS"/>
    <property type="molecule type" value="Genomic_DNA"/>
</dbReference>
<dbReference type="SUPFAM" id="SSF53474">
    <property type="entry name" value="alpha/beta-Hydrolases"/>
    <property type="match status" value="1"/>
</dbReference>
<evidence type="ECO:0000313" key="4">
    <source>
        <dbReference type="Proteomes" id="UP000075886"/>
    </source>
</evidence>
<reference evidence="3" key="2">
    <citation type="submission" date="2020-05" db="UniProtKB">
        <authorList>
            <consortium name="EnsemblMetazoa"/>
        </authorList>
    </citation>
    <scope>IDENTIFICATION</scope>
    <source>
        <strain evidence="3">FAR1</strain>
    </source>
</reference>
<organism evidence="3 4">
    <name type="scientific">Anopheles farauti</name>
    <dbReference type="NCBI Taxonomy" id="69004"/>
    <lineage>
        <taxon>Eukaryota</taxon>
        <taxon>Metazoa</taxon>
        <taxon>Ecdysozoa</taxon>
        <taxon>Arthropoda</taxon>
        <taxon>Hexapoda</taxon>
        <taxon>Insecta</taxon>
        <taxon>Pterygota</taxon>
        <taxon>Neoptera</taxon>
        <taxon>Endopterygota</taxon>
        <taxon>Diptera</taxon>
        <taxon>Nematocera</taxon>
        <taxon>Culicoidea</taxon>
        <taxon>Culicidae</taxon>
        <taxon>Anophelinae</taxon>
        <taxon>Anopheles</taxon>
    </lineage>
</organism>
<sequence>MANDRWPSAKCRLLVVVSITLTLLVTLAVTLSSNGATGLPDSATTVDDAPSPDCIVTFDRKHLAIGTRRLTYGGRAYCAYEGIPYVLPPVGKLRFEDPRPYQFEGSWLFRNVSKACPQAYPATTDKLDETGEDCLYLNVYTRLPRGDDSTATRWPVLVWIHGGSFVVGSSQTDIFGPEFLIDKVGVIGENGTLNCVEYYA</sequence>
<dbReference type="InterPro" id="IPR050309">
    <property type="entry name" value="Type-B_Carboxylest/Lipase"/>
</dbReference>
<evidence type="ECO:0000313" key="3">
    <source>
        <dbReference type="EnsemblMetazoa" id="AFAF014229-PA"/>
    </source>
</evidence>
<feature type="domain" description="Carboxylesterase type B" evidence="2">
    <location>
        <begin position="69"/>
        <end position="187"/>
    </location>
</feature>
<dbReference type="STRING" id="69004.A0A182QPF3"/>
<dbReference type="PROSITE" id="PS00941">
    <property type="entry name" value="CARBOXYLESTERASE_B_2"/>
    <property type="match status" value="1"/>
</dbReference>
<evidence type="ECO:0000256" key="1">
    <source>
        <dbReference type="ARBA" id="ARBA00023180"/>
    </source>
</evidence>
<dbReference type="VEuPathDB" id="VectorBase:AFAF014229"/>
<dbReference type="AlphaFoldDB" id="A0A182QPF3"/>
<dbReference type="InterPro" id="IPR029058">
    <property type="entry name" value="AB_hydrolase_fold"/>
</dbReference>
<protein>
    <recommendedName>
        <fullName evidence="2">Carboxylesterase type B domain-containing protein</fullName>
    </recommendedName>
</protein>